<gene>
    <name evidence="1" type="ORF">BN851_0028210</name>
</gene>
<accession>A0A096PES9</accession>
<organism evidence="1">
    <name type="scientific">Fusarium acuminatum CS5907</name>
    <dbReference type="NCBI Taxonomy" id="1318461"/>
    <lineage>
        <taxon>Eukaryota</taxon>
        <taxon>Fungi</taxon>
        <taxon>Dikarya</taxon>
        <taxon>Ascomycota</taxon>
        <taxon>Pezizomycotina</taxon>
        <taxon>Sordariomycetes</taxon>
        <taxon>Hypocreomycetidae</taxon>
        <taxon>Hypocreales</taxon>
        <taxon>Nectriaceae</taxon>
        <taxon>Fusarium</taxon>
        <taxon>Fusarium tricinctum species complex</taxon>
    </lineage>
</organism>
<reference evidence="1" key="1">
    <citation type="submission" date="2013-05" db="EMBL/GenBank/DDBJ databases">
        <title>Draft genome sequences of six wheat associated Fusarium spp. isolates.</title>
        <authorList>
            <person name="Moolhuijzen P.M."/>
            <person name="Manners J.M."/>
            <person name="Wilcox S."/>
            <person name="Bellgard M.I."/>
            <person name="Gardiner D.M."/>
        </authorList>
    </citation>
    <scope>NUCLEOTIDE SEQUENCE</scope>
    <source>
        <strain evidence="1">CS5907</strain>
        <strain evidence="1">CS5907</strain>
    </source>
</reference>
<protein>
    <submittedName>
        <fullName evidence="1">WGS project CBMG000000000 data, contig CS5907-c000532</fullName>
    </submittedName>
</protein>
<evidence type="ECO:0000313" key="1">
    <source>
        <dbReference type="EMBL" id="CEG03322.1"/>
    </source>
</evidence>
<name>A0A096PES9_9HYPO</name>
<proteinExistence type="predicted"/>
<dbReference type="EMBL" id="CBMG010000531">
    <property type="protein sequence ID" value="CEG03322.1"/>
    <property type="molecule type" value="Genomic_DNA"/>
</dbReference>
<dbReference type="AlphaFoldDB" id="A0A096PES9"/>
<comment type="caution">
    <text evidence="1">The sequence shown here is derived from an EMBL/GenBank/DDBJ whole genome shotgun (WGS) entry which is preliminary data.</text>
</comment>
<sequence length="165" mass="19464">MAPINTSVIDEFEIFTRKDPNQEQNTKYEDLRSIYGPFIAIVCHDNLLTITTFSRINEDEIPEKKDLRAEMEKLGLMSNWEIADEAYYQRKPNFPKVPGQRERLEQLLEYFAEGEEECLHISISEDMAHITIFEMEGEIKHADKDIHAMMEEKGLLEEWEAWPPR</sequence>